<proteinExistence type="predicted"/>
<protein>
    <recommendedName>
        <fullName evidence="3">Membrane-anchored protein</fullName>
    </recommendedName>
</protein>
<feature type="transmembrane region" description="Helical" evidence="1">
    <location>
        <begin position="102"/>
        <end position="121"/>
    </location>
</feature>
<dbReference type="EMBL" id="CP157947">
    <property type="protein sequence ID" value="XBS68412.1"/>
    <property type="molecule type" value="Genomic_DNA"/>
</dbReference>
<keyword evidence="1" id="KW-0812">Transmembrane</keyword>
<feature type="transmembrane region" description="Helical" evidence="1">
    <location>
        <begin position="78"/>
        <end position="96"/>
    </location>
</feature>
<feature type="transmembrane region" description="Helical" evidence="1">
    <location>
        <begin position="46"/>
        <end position="66"/>
    </location>
</feature>
<sequence>MEPAEKTFKIIACSKVPEITFFFWLIKMMSTTVGETAADFLNAELGLGLAGIAAVIGGMLALVLYVQVKARSYIPWHYWLAVVLVSIFGTLVTDILTDQLAIPLLLSCAMFGSTLILTFMIWHRTEGTLSIHAINTPSRELFYWTAILFTFALGTAVGDFVSESWAMGYLSSALLFGALIAVTILAFYGLKAPAGWCFWIAYVLTRPFGASWGDLLSQPVDNGGLGLGSMTTSSLFLSAILILVIYLSFNERRPHRQ</sequence>
<organism evidence="2">
    <name type="scientific">Acerihabitans sp. KWT182</name>
    <dbReference type="NCBI Taxonomy" id="3157919"/>
    <lineage>
        <taxon>Bacteria</taxon>
        <taxon>Pseudomonadati</taxon>
        <taxon>Pseudomonadota</taxon>
        <taxon>Gammaproteobacteria</taxon>
        <taxon>Enterobacterales</taxon>
        <taxon>Pectobacteriaceae</taxon>
        <taxon>Acerihabitans</taxon>
    </lineage>
</organism>
<dbReference type="AlphaFoldDB" id="A0AAU7Q6P4"/>
<keyword evidence="1" id="KW-0472">Membrane</keyword>
<accession>A0AAU7Q6P4</accession>
<evidence type="ECO:0008006" key="3">
    <source>
        <dbReference type="Google" id="ProtNLM"/>
    </source>
</evidence>
<feature type="transmembrane region" description="Helical" evidence="1">
    <location>
        <begin position="141"/>
        <end position="161"/>
    </location>
</feature>
<dbReference type="InterPro" id="IPR007136">
    <property type="entry name" value="DUF347"/>
</dbReference>
<keyword evidence="1" id="KW-1133">Transmembrane helix</keyword>
<feature type="transmembrane region" description="Helical" evidence="1">
    <location>
        <begin position="167"/>
        <end position="189"/>
    </location>
</feature>
<gene>
    <name evidence="2" type="ORF">ABK905_16975</name>
</gene>
<feature type="transmembrane region" description="Helical" evidence="1">
    <location>
        <begin position="196"/>
        <end position="213"/>
    </location>
</feature>
<evidence type="ECO:0000313" key="2">
    <source>
        <dbReference type="EMBL" id="XBS68412.1"/>
    </source>
</evidence>
<name>A0AAU7Q6P4_9GAMM</name>
<evidence type="ECO:0000256" key="1">
    <source>
        <dbReference type="SAM" id="Phobius"/>
    </source>
</evidence>
<reference evidence="2" key="1">
    <citation type="submission" date="2024-06" db="EMBL/GenBank/DDBJ databases">
        <authorList>
            <person name="Coelho C."/>
            <person name="Bento M."/>
            <person name="Garcia E."/>
            <person name="Camelo A."/>
            <person name="Brandao I."/>
            <person name="Espirito Santo C."/>
            <person name="Trovao J."/>
            <person name="Verissimo A."/>
            <person name="Costa J."/>
            <person name="Tiago I."/>
        </authorList>
    </citation>
    <scope>NUCLEOTIDE SEQUENCE</scope>
    <source>
        <strain evidence="2">KWT182</strain>
    </source>
</reference>
<feature type="transmembrane region" description="Helical" evidence="1">
    <location>
        <begin position="225"/>
        <end position="249"/>
    </location>
</feature>
<dbReference type="Pfam" id="PF03988">
    <property type="entry name" value="DUF347"/>
    <property type="match status" value="4"/>
</dbReference>